<dbReference type="SUPFAM" id="SSF54001">
    <property type="entry name" value="Cysteine proteinases"/>
    <property type="match status" value="1"/>
</dbReference>
<reference evidence="2 3" key="1">
    <citation type="submission" date="2015-03" db="EMBL/GenBank/DDBJ databases">
        <authorList>
            <person name="Murphy D."/>
        </authorList>
    </citation>
    <scope>NUCLEOTIDE SEQUENCE [LARGE SCALE GENOMIC DNA]</scope>
    <source>
        <strain evidence="2 3">OL-4</strain>
    </source>
</reference>
<proteinExistence type="predicted"/>
<keyword evidence="3" id="KW-1185">Reference proteome</keyword>
<evidence type="ECO:0000313" key="3">
    <source>
        <dbReference type="Proteomes" id="UP000045545"/>
    </source>
</evidence>
<dbReference type="Proteomes" id="UP000045545">
    <property type="component" value="Unassembled WGS sequence"/>
</dbReference>
<dbReference type="InterPro" id="IPR038765">
    <property type="entry name" value="Papain-like_cys_pep_sf"/>
</dbReference>
<gene>
    <name evidence="2" type="ORF">2553</name>
</gene>
<accession>A0A0E4GD77</accession>
<dbReference type="Gene3D" id="3.90.1720.10">
    <property type="entry name" value="endopeptidase domain like (from Nostoc punctiforme)"/>
    <property type="match status" value="1"/>
</dbReference>
<evidence type="ECO:0000313" key="2">
    <source>
        <dbReference type="EMBL" id="CFY01345.1"/>
    </source>
</evidence>
<dbReference type="OrthoDB" id="2080087at2"/>
<feature type="transmembrane region" description="Helical" evidence="1">
    <location>
        <begin position="7"/>
        <end position="23"/>
    </location>
</feature>
<protein>
    <submittedName>
        <fullName evidence="2">Uncharacterized</fullName>
    </submittedName>
</protein>
<keyword evidence="1" id="KW-1133">Transmembrane helix</keyword>
<sequence>MDNKLRIWFFPGILLLIIAMIGLDNLNVLNRQDSLLRTYANSLLKGHIGSGYGSAKWPDDPWEKLEPGDIMLGGWPNCAYGRYSHAGLYLGDGKVLESYVDCGVCIQSVNHYSQYTELCLLRVKAGSDLKAKIVRQVEKYEGQLFYPLAFKAGQRYWNCTKIIWKLYADQGIDLDSRQDLWISPESFLDAPSVSIIYRRGTE</sequence>
<name>A0A0E4GD77_9FIRM</name>
<dbReference type="AlphaFoldDB" id="A0A0E4GD77"/>
<dbReference type="STRING" id="690567.2553"/>
<evidence type="ECO:0000256" key="1">
    <source>
        <dbReference type="SAM" id="Phobius"/>
    </source>
</evidence>
<dbReference type="EMBL" id="CGIH01000046">
    <property type="protein sequence ID" value="CFY01345.1"/>
    <property type="molecule type" value="Genomic_DNA"/>
</dbReference>
<keyword evidence="1" id="KW-0472">Membrane</keyword>
<keyword evidence="1" id="KW-0812">Transmembrane</keyword>
<organism evidence="2 3">
    <name type="scientific">Syntrophomonas zehnderi OL-4</name>
    <dbReference type="NCBI Taxonomy" id="690567"/>
    <lineage>
        <taxon>Bacteria</taxon>
        <taxon>Bacillati</taxon>
        <taxon>Bacillota</taxon>
        <taxon>Clostridia</taxon>
        <taxon>Eubacteriales</taxon>
        <taxon>Syntrophomonadaceae</taxon>
        <taxon>Syntrophomonas</taxon>
    </lineage>
</organism>
<dbReference type="RefSeq" id="WP_052729773.1">
    <property type="nucleotide sequence ID" value="NZ_CGIH01000046.1"/>
</dbReference>